<evidence type="ECO:0000313" key="2">
    <source>
        <dbReference type="EMBL" id="CAG6745266.1"/>
    </source>
</evidence>
<evidence type="ECO:0000256" key="1">
    <source>
        <dbReference type="SAM" id="MobiDB-lite"/>
    </source>
</evidence>
<dbReference type="AlphaFoldDB" id="A0A8D8ZFR4"/>
<accession>A0A8D8ZFR4</accession>
<proteinExistence type="predicted"/>
<organism evidence="2">
    <name type="scientific">Cacopsylla melanoneura</name>
    <dbReference type="NCBI Taxonomy" id="428564"/>
    <lineage>
        <taxon>Eukaryota</taxon>
        <taxon>Metazoa</taxon>
        <taxon>Ecdysozoa</taxon>
        <taxon>Arthropoda</taxon>
        <taxon>Hexapoda</taxon>
        <taxon>Insecta</taxon>
        <taxon>Pterygota</taxon>
        <taxon>Neoptera</taxon>
        <taxon>Paraneoptera</taxon>
        <taxon>Hemiptera</taxon>
        <taxon>Sternorrhyncha</taxon>
        <taxon>Psylloidea</taxon>
        <taxon>Psyllidae</taxon>
        <taxon>Psyllinae</taxon>
        <taxon>Cacopsylla</taxon>
    </lineage>
</organism>
<dbReference type="EMBL" id="HBUF01488961">
    <property type="protein sequence ID" value="CAG6745266.1"/>
    <property type="molecule type" value="Transcribed_RNA"/>
</dbReference>
<name>A0A8D8ZFR4_9HEMI</name>
<protein>
    <submittedName>
        <fullName evidence="2">Uncharacterized protein</fullName>
    </submittedName>
</protein>
<reference evidence="2" key="1">
    <citation type="submission" date="2021-05" db="EMBL/GenBank/DDBJ databases">
        <authorList>
            <person name="Alioto T."/>
            <person name="Alioto T."/>
            <person name="Gomez Garrido J."/>
        </authorList>
    </citation>
    <scope>NUCLEOTIDE SEQUENCE</scope>
</reference>
<feature type="region of interest" description="Disordered" evidence="1">
    <location>
        <begin position="102"/>
        <end position="146"/>
    </location>
</feature>
<sequence>MRVNKVYNTCLEKKFTTAARGIDINDGVYPSRRFIKYEAAKLDQTSIQPDGVKLGKRWRNFKRKGNRKTWKHLEEVDVRRQGKMSNEWTIKENRKWIKIKQDEKEKRKHAREDFRGGREAGEKRTETHSYMKSTEKDRRWGKMGEE</sequence>